<keyword evidence="2" id="KW-0233">DNA recombination</keyword>
<dbReference type="EMBL" id="VOSB01000007">
    <property type="protein sequence ID" value="TXE18576.1"/>
    <property type="molecule type" value="Genomic_DNA"/>
</dbReference>
<gene>
    <name evidence="5" type="ORF">ES692_05910</name>
</gene>
<evidence type="ECO:0000313" key="6">
    <source>
        <dbReference type="Proteomes" id="UP000321938"/>
    </source>
</evidence>
<dbReference type="Gene3D" id="1.10.443.10">
    <property type="entry name" value="Intergrase catalytic core"/>
    <property type="match status" value="1"/>
</dbReference>
<dbReference type="InterPro" id="IPR011010">
    <property type="entry name" value="DNA_brk_join_enz"/>
</dbReference>
<comment type="caution">
    <text evidence="5">The sequence shown here is derived from an EMBL/GenBank/DDBJ whole genome shotgun (WGS) entry which is preliminary data.</text>
</comment>
<evidence type="ECO:0000259" key="3">
    <source>
        <dbReference type="Pfam" id="PF00589"/>
    </source>
</evidence>
<dbReference type="Pfam" id="PF00589">
    <property type="entry name" value="Phage_integrase"/>
    <property type="match status" value="1"/>
</dbReference>
<dbReference type="OrthoDB" id="1493636at2"/>
<reference evidence="5 6" key="1">
    <citation type="submission" date="2019-08" db="EMBL/GenBank/DDBJ databases">
        <title>Genome of Psychroserpens burtonensis ACAM 167.</title>
        <authorList>
            <person name="Bowman J.P."/>
        </authorList>
    </citation>
    <scope>NUCLEOTIDE SEQUENCE [LARGE SCALE GENOMIC DNA]</scope>
    <source>
        <strain evidence="5 6">ACAM 167</strain>
    </source>
</reference>
<feature type="domain" description="Phage integrase SAM-like" evidence="4">
    <location>
        <begin position="116"/>
        <end position="204"/>
    </location>
</feature>
<dbReference type="InterPro" id="IPR013762">
    <property type="entry name" value="Integrase-like_cat_sf"/>
</dbReference>
<dbReference type="Proteomes" id="UP000321938">
    <property type="component" value="Unassembled WGS sequence"/>
</dbReference>
<accession>A0A5C7B8G6</accession>
<dbReference type="RefSeq" id="WP_147231335.1">
    <property type="nucleotide sequence ID" value="NZ_VOSB01000007.1"/>
</dbReference>
<dbReference type="SUPFAM" id="SSF56349">
    <property type="entry name" value="DNA breaking-rejoining enzymes"/>
    <property type="match status" value="1"/>
</dbReference>
<dbReference type="GO" id="GO:0003677">
    <property type="term" value="F:DNA binding"/>
    <property type="evidence" value="ECO:0007669"/>
    <property type="project" value="UniProtKB-KW"/>
</dbReference>
<dbReference type="Gene3D" id="1.10.150.130">
    <property type="match status" value="1"/>
</dbReference>
<evidence type="ECO:0000313" key="5">
    <source>
        <dbReference type="EMBL" id="TXE18576.1"/>
    </source>
</evidence>
<dbReference type="AlphaFoldDB" id="A0A5C7B8G6"/>
<keyword evidence="6" id="KW-1185">Reference proteome</keyword>
<organism evidence="5 6">
    <name type="scientific">Psychroserpens burtonensis</name>
    <dbReference type="NCBI Taxonomy" id="49278"/>
    <lineage>
        <taxon>Bacteria</taxon>
        <taxon>Pseudomonadati</taxon>
        <taxon>Bacteroidota</taxon>
        <taxon>Flavobacteriia</taxon>
        <taxon>Flavobacteriales</taxon>
        <taxon>Flavobacteriaceae</taxon>
        <taxon>Psychroserpens</taxon>
    </lineage>
</organism>
<proteinExistence type="predicted"/>
<name>A0A5C7B8G6_9FLAO</name>
<feature type="domain" description="Tyr recombinase" evidence="3">
    <location>
        <begin position="246"/>
        <end position="404"/>
    </location>
</feature>
<dbReference type="InterPro" id="IPR010998">
    <property type="entry name" value="Integrase_recombinase_N"/>
</dbReference>
<evidence type="ECO:0000256" key="1">
    <source>
        <dbReference type="ARBA" id="ARBA00023125"/>
    </source>
</evidence>
<keyword evidence="1" id="KW-0238">DNA-binding</keyword>
<dbReference type="InterPro" id="IPR025269">
    <property type="entry name" value="SAM-like_dom"/>
</dbReference>
<evidence type="ECO:0000259" key="4">
    <source>
        <dbReference type="Pfam" id="PF13102"/>
    </source>
</evidence>
<dbReference type="GO" id="GO:0006310">
    <property type="term" value="P:DNA recombination"/>
    <property type="evidence" value="ECO:0007669"/>
    <property type="project" value="UniProtKB-KW"/>
</dbReference>
<dbReference type="InterPro" id="IPR002104">
    <property type="entry name" value="Integrase_catalytic"/>
</dbReference>
<dbReference type="GO" id="GO:0015074">
    <property type="term" value="P:DNA integration"/>
    <property type="evidence" value="ECO:0007669"/>
    <property type="project" value="InterPro"/>
</dbReference>
<protein>
    <submittedName>
        <fullName evidence="5">Site-specific integrase</fullName>
    </submittedName>
</protein>
<sequence>MAITLYTQSKKDVAPIYIRVRQGDIDAKARTQFLINPELLSKSKVKLHRVPNGANAEMKQSIKSQNKPLIELQVKFDKLTTLVTNQINDKKDYEVIDSNWLKNLVAPKSEQIPTELTKYFDYFLEDKKTSLRHSTVKKLGSIKNRIEKYNKDKKVSLNISDVNNSFKSSISKWFDAQGYAHNTKVKTIKVIYTVCQHAKENGIKLHPEAESLTKKLKYVSTPHVYLTFKDLEKIENVELSNKDLEIARDWLIISCNTAQRVSDFMKFSKDNIVEMGDSRFLDIKQEKTDSPVYIPLVDTVVKVLEKYDNNFPPLFSTSVESNSAIYNRLIKQVCKKAEINETVTANLRQTKKSRYEIKEVPKWKAVSSHVGRRSFSTNYYGKINTALLISATGHASEKQFLTYVGKPQEDRAMALARALKQVALEQNQEPQLKVIKNVSNG</sequence>
<dbReference type="Pfam" id="PF13102">
    <property type="entry name" value="Phage_int_SAM_5"/>
    <property type="match status" value="1"/>
</dbReference>
<evidence type="ECO:0000256" key="2">
    <source>
        <dbReference type="ARBA" id="ARBA00023172"/>
    </source>
</evidence>